<dbReference type="AlphaFoldDB" id="A0A8H7ARD0"/>
<dbReference type="Pfam" id="PF17682">
    <property type="entry name" value="Tau95_N"/>
    <property type="match status" value="1"/>
</dbReference>
<evidence type="ECO:0008006" key="10">
    <source>
        <dbReference type="Google" id="ProtNLM"/>
    </source>
</evidence>
<evidence type="ECO:0000256" key="4">
    <source>
        <dbReference type="ARBA" id="ARBA00023242"/>
    </source>
</evidence>
<feature type="domain" description="Transcription factor IIIC subunit Tfc1/Sfc1 triple barrel" evidence="7">
    <location>
        <begin position="26"/>
        <end position="159"/>
    </location>
</feature>
<sequence length="695" mass="78111">MHVAKQTVPKASESASWYTIPKTQAVCVEHPCLVKNVDKAVEMLGGDKAIENFLRKDHVEKPINLKFHPEDPFSQPILSVNCQTNNILLKVTVPKRTGRKRKRGTTDPFVEDLNEPPAKKSASYLIESLCANKDTYQIEPIASVPVMHIFRTMPDFAYSTSHSQFLNQFRDKVLPFQYPLLSDFQLNPARGLEDTEIIPPSVLSTMAYPSNYAYRQNPAIKAFIDPTTGSRRLYNTQAPTKIYTQQCQWDTPSSEIPTSVSSSAPPLEDEPHNFRGLVTILRTVFARRPIWTRRGLANQLPSNAPIFLAKYAVGYVAYSMRSGPWRDTYIRFGVDPRSDPSYRKYQSLMLQLVSSKKSSIENRKYEEASQAWRVDPDKESHIFTGKGRVPADGKSWQLCDLQDPILKRLVDTPDLELRETCEERYFGWYKNGTWCKLKIILKAKIDLMLEEIVPEEGEEADFDRKFDRLLALPESFDVPAVPEEVRQRTDPADEEYRRETPSLWKAAGRDGDPLLGFLPRNASKLELEWAAQYRALCRAPQGKLPVGAGRLSKSKAITRGSFISESEDRGAAEDGERSRAGVTGVGTSSRGRTETETRAGSGDGTENAGPERDGAGVSGDGIDDEVGELELELEPEDEDEAQEEEEEEEEDKDGDEEELAEVQSFTDDIDDGRQDMDEEDADALMEGASTSFPAR</sequence>
<dbReference type="GO" id="GO:0001002">
    <property type="term" value="F:RNA polymerase III type 1 promoter sequence-specific DNA binding"/>
    <property type="evidence" value="ECO:0007669"/>
    <property type="project" value="TreeGrafter"/>
</dbReference>
<keyword evidence="4" id="KW-0539">Nucleus</keyword>
<dbReference type="PANTHER" id="PTHR13230">
    <property type="entry name" value="GENERAL TRANSCRIPTION FACTOR IIIC, POLYPEPTIDE 5"/>
    <property type="match status" value="1"/>
</dbReference>
<gene>
    <name evidence="8" type="ORF">GJ744_012042</name>
</gene>
<feature type="region of interest" description="Disordered" evidence="5">
    <location>
        <begin position="562"/>
        <end position="695"/>
    </location>
</feature>
<dbReference type="InterPro" id="IPR041499">
    <property type="entry name" value="Tfc1/Sfc1_N"/>
</dbReference>
<dbReference type="EMBL" id="JAACFV010000009">
    <property type="protein sequence ID" value="KAF7512939.1"/>
    <property type="molecule type" value="Genomic_DNA"/>
</dbReference>
<evidence type="ECO:0000259" key="7">
    <source>
        <dbReference type="Pfam" id="PF17682"/>
    </source>
</evidence>
<evidence type="ECO:0000313" key="9">
    <source>
        <dbReference type="Proteomes" id="UP000606974"/>
    </source>
</evidence>
<dbReference type="GO" id="GO:0001003">
    <property type="term" value="F:RNA polymerase III type 2 promoter sequence-specific DNA binding"/>
    <property type="evidence" value="ECO:0007669"/>
    <property type="project" value="TreeGrafter"/>
</dbReference>
<evidence type="ECO:0000256" key="2">
    <source>
        <dbReference type="ARBA" id="ARBA00023125"/>
    </source>
</evidence>
<keyword evidence="3" id="KW-0804">Transcription</keyword>
<dbReference type="Gene3D" id="3.30.200.160">
    <property type="entry name" value="TFIIIC, subcomplex tauA, subunit Sfc1, barrel domain"/>
    <property type="match status" value="1"/>
</dbReference>
<feature type="compositionally biased region" description="Acidic residues" evidence="5">
    <location>
        <begin position="621"/>
        <end position="660"/>
    </location>
</feature>
<evidence type="ECO:0000313" key="8">
    <source>
        <dbReference type="EMBL" id="KAF7512939.1"/>
    </source>
</evidence>
<comment type="subcellular location">
    <subcellularLocation>
        <location evidence="1">Nucleus</location>
    </subcellularLocation>
</comment>
<name>A0A8H7ARD0_9EURO</name>
<comment type="caution">
    <text evidence="8">The sequence shown here is derived from an EMBL/GenBank/DDBJ whole genome shotgun (WGS) entry which is preliminary data.</text>
</comment>
<evidence type="ECO:0000256" key="5">
    <source>
        <dbReference type="SAM" id="MobiDB-lite"/>
    </source>
</evidence>
<proteinExistence type="predicted"/>
<protein>
    <recommendedName>
        <fullName evidence="10">Transcription factor IIIC subunit 5 HTH domain-containing protein</fullName>
    </recommendedName>
</protein>
<dbReference type="GO" id="GO:0005634">
    <property type="term" value="C:nucleus"/>
    <property type="evidence" value="ECO:0007669"/>
    <property type="project" value="UniProtKB-SubCell"/>
</dbReference>
<dbReference type="GO" id="GO:0006384">
    <property type="term" value="P:transcription initiation at RNA polymerase III promoter"/>
    <property type="evidence" value="ECO:0007669"/>
    <property type="project" value="InterPro"/>
</dbReference>
<keyword evidence="2" id="KW-0238">DNA-binding</keyword>
<reference evidence="8" key="1">
    <citation type="submission" date="2020-02" db="EMBL/GenBank/DDBJ databases">
        <authorList>
            <person name="Palmer J.M."/>
        </authorList>
    </citation>
    <scope>NUCLEOTIDE SEQUENCE</scope>
    <source>
        <strain evidence="8">EPUS1.4</strain>
        <tissue evidence="8">Thallus</tissue>
    </source>
</reference>
<dbReference type="OrthoDB" id="5598268at2759"/>
<dbReference type="InterPro" id="IPR040454">
    <property type="entry name" value="TF_IIIC_Tfc1/Sfc1"/>
</dbReference>
<dbReference type="PANTHER" id="PTHR13230:SF5">
    <property type="entry name" value="GENERAL TRANSCRIPTION FACTOR 3C POLYPEPTIDE 5"/>
    <property type="match status" value="1"/>
</dbReference>
<dbReference type="Proteomes" id="UP000606974">
    <property type="component" value="Unassembled WGS sequence"/>
</dbReference>
<dbReference type="GO" id="GO:0000127">
    <property type="term" value="C:transcription factor TFIIIC complex"/>
    <property type="evidence" value="ECO:0007669"/>
    <property type="project" value="InterPro"/>
</dbReference>
<dbReference type="Pfam" id="PF09734">
    <property type="entry name" value="Tau95"/>
    <property type="match status" value="1"/>
</dbReference>
<dbReference type="InterPro" id="IPR042536">
    <property type="entry name" value="TFIIIC_tauA_Sfc1"/>
</dbReference>
<feature type="compositionally biased region" description="Basic and acidic residues" evidence="5">
    <location>
        <begin position="566"/>
        <end position="579"/>
    </location>
</feature>
<evidence type="ECO:0000256" key="1">
    <source>
        <dbReference type="ARBA" id="ARBA00004123"/>
    </source>
</evidence>
<evidence type="ECO:0000256" key="3">
    <source>
        <dbReference type="ARBA" id="ARBA00023163"/>
    </source>
</evidence>
<evidence type="ECO:0000259" key="6">
    <source>
        <dbReference type="Pfam" id="PF09734"/>
    </source>
</evidence>
<feature type="domain" description="Transcription factor IIIC subunit 5 HTH" evidence="6">
    <location>
        <begin position="197"/>
        <end position="350"/>
    </location>
</feature>
<keyword evidence="9" id="KW-1185">Reference proteome</keyword>
<organism evidence="8 9">
    <name type="scientific">Endocarpon pusillum</name>
    <dbReference type="NCBI Taxonomy" id="364733"/>
    <lineage>
        <taxon>Eukaryota</taxon>
        <taxon>Fungi</taxon>
        <taxon>Dikarya</taxon>
        <taxon>Ascomycota</taxon>
        <taxon>Pezizomycotina</taxon>
        <taxon>Eurotiomycetes</taxon>
        <taxon>Chaetothyriomycetidae</taxon>
        <taxon>Verrucariales</taxon>
        <taxon>Verrucariaceae</taxon>
        <taxon>Endocarpon</taxon>
    </lineage>
</organism>
<accession>A0A8H7ARD0</accession>
<dbReference type="InterPro" id="IPR019136">
    <property type="entry name" value="TF_IIIC_su-5_HTH"/>
</dbReference>